<feature type="repeat" description="PPR" evidence="2">
    <location>
        <begin position="546"/>
        <end position="580"/>
    </location>
</feature>
<evidence type="ECO:0008006" key="5">
    <source>
        <dbReference type="Google" id="ProtNLM"/>
    </source>
</evidence>
<proteinExistence type="predicted"/>
<evidence type="ECO:0000256" key="2">
    <source>
        <dbReference type="PROSITE-ProRule" id="PRU00708"/>
    </source>
</evidence>
<dbReference type="Gene3D" id="1.25.40.10">
    <property type="entry name" value="Tetratricopeptide repeat domain"/>
    <property type="match status" value="5"/>
</dbReference>
<dbReference type="Pfam" id="PF01535">
    <property type="entry name" value="PPR"/>
    <property type="match status" value="6"/>
</dbReference>
<dbReference type="FunFam" id="1.25.40.10:FF:000227">
    <property type="entry name" value="Pentatricopeptide repeat-containing protein At3g13880"/>
    <property type="match status" value="1"/>
</dbReference>
<dbReference type="PROSITE" id="PS51375">
    <property type="entry name" value="PPR"/>
    <property type="match status" value="5"/>
</dbReference>
<dbReference type="InterPro" id="IPR046848">
    <property type="entry name" value="E_motif"/>
</dbReference>
<dbReference type="Pfam" id="PF13041">
    <property type="entry name" value="PPR_2"/>
    <property type="match status" value="2"/>
</dbReference>
<dbReference type="InterPro" id="IPR046960">
    <property type="entry name" value="PPR_At4g14850-like_plant"/>
</dbReference>
<feature type="repeat" description="PPR" evidence="2">
    <location>
        <begin position="344"/>
        <end position="378"/>
    </location>
</feature>
<feature type="repeat" description="PPR" evidence="2">
    <location>
        <begin position="142"/>
        <end position="176"/>
    </location>
</feature>
<keyword evidence="1" id="KW-0677">Repeat</keyword>
<dbReference type="EMBL" id="JBJKBG010000009">
    <property type="protein sequence ID" value="KAL3722823.1"/>
    <property type="molecule type" value="Genomic_DNA"/>
</dbReference>
<dbReference type="InterPro" id="IPR002885">
    <property type="entry name" value="PPR_rpt"/>
</dbReference>
<dbReference type="Proteomes" id="UP001634007">
    <property type="component" value="Unassembled WGS sequence"/>
</dbReference>
<dbReference type="FunFam" id="1.25.40.10:FF:000344">
    <property type="entry name" value="Pentatricopeptide repeat-containing protein"/>
    <property type="match status" value="1"/>
</dbReference>
<sequence length="771" mass="85574">MNDEPIERKELYNLFLLRHLKKYGLGSFAMRSHLSPSFPRITSTISRFKELSCNGSWHEVLVHFNEAKRAGVEITEPSVINSVVKASSKLSNEQHGKPIHAWLLKQGLDAFSSVSNSIMDSYMKCRDSESALGVFRSMESRDSVSWNVLIHGFLHRGDLGRGLSWFQRARVDGFEPSVSTLVLAIQGCRSIWLLNELFELHGYMIKIGFWGSVSVQNSLLGAYADIDMERAEDMFDEMLERDVISWSVMIAGYLHNEEADLGLRMFVKMVSEAKIDPDEVTLVSVLKACANIQSLIVGKMAHAFVLGKGLDADSFIENSLIDVYCKCRDVDSAVSVFRDMTGRNLVSWNSIVSGYVLNEKYLEALSMFRSMGKEGIEADEVTLVNVLQTCKHYVDLSWCKSVHCLALRKGYESNDFLYNSLTDAYIKCGRIEIAWDLFNGMEEKDTVSWSTMISGLTYNGEPDEAIVAFNKMIHAQGRPNAITIINLLEACSVSAELKRSKSAHGIAIRTCLATEVAVGTAIVDMYSKCGAIESSRKVFDQMSGKNVLSWSAMVAGYGMNGLAHEALTMLAEMKLHNIKPNEVTALSVLSACSHGGLVEEGISFFQSMVDEYDLHRGLEHYSCVVDMLSRAGKFDKAIDLMREMPEGLEAKASAWGALLSASKSFGNKDMGKDVVPRILELEPSNSANYMLASSMYAAGGLWSDAARMRRLAKERGISMVAGYSAVNVNDRSCRFIAGDESHPQGREIQSTVKQLHRCMRIGRSGDLMVEC</sequence>
<dbReference type="InterPro" id="IPR011990">
    <property type="entry name" value="TPR-like_helical_dom_sf"/>
</dbReference>
<dbReference type="PANTHER" id="PTHR47926">
    <property type="entry name" value="PENTATRICOPEPTIDE REPEAT-CONTAINING PROTEIN"/>
    <property type="match status" value="1"/>
</dbReference>
<dbReference type="NCBIfam" id="TIGR00756">
    <property type="entry name" value="PPR"/>
    <property type="match status" value="8"/>
</dbReference>
<dbReference type="GO" id="GO:0016070">
    <property type="term" value="P:RNA metabolic process"/>
    <property type="evidence" value="ECO:0007669"/>
    <property type="project" value="UniProtKB-ARBA"/>
</dbReference>
<dbReference type="AlphaFoldDB" id="A0ABD3J8B6"/>
<reference evidence="3 4" key="1">
    <citation type="submission" date="2024-11" db="EMBL/GenBank/DDBJ databases">
        <title>Chromosome-level genome assembly of Eucalyptus globulus Labill. provides insights into its genome evolution.</title>
        <authorList>
            <person name="Li X."/>
        </authorList>
    </citation>
    <scope>NUCLEOTIDE SEQUENCE [LARGE SCALE GENOMIC DNA]</scope>
    <source>
        <strain evidence="3">CL2024</strain>
        <tissue evidence="3">Fresh tender leaves</tissue>
    </source>
</reference>
<organism evidence="3 4">
    <name type="scientific">Eucalyptus globulus</name>
    <name type="common">Tasmanian blue gum</name>
    <dbReference type="NCBI Taxonomy" id="34317"/>
    <lineage>
        <taxon>Eukaryota</taxon>
        <taxon>Viridiplantae</taxon>
        <taxon>Streptophyta</taxon>
        <taxon>Embryophyta</taxon>
        <taxon>Tracheophyta</taxon>
        <taxon>Spermatophyta</taxon>
        <taxon>Magnoliopsida</taxon>
        <taxon>eudicotyledons</taxon>
        <taxon>Gunneridae</taxon>
        <taxon>Pentapetalae</taxon>
        <taxon>rosids</taxon>
        <taxon>malvids</taxon>
        <taxon>Myrtales</taxon>
        <taxon>Myrtaceae</taxon>
        <taxon>Myrtoideae</taxon>
        <taxon>Eucalypteae</taxon>
        <taxon>Eucalyptus</taxon>
    </lineage>
</organism>
<dbReference type="FunFam" id="1.25.40.10:FF:001079">
    <property type="entry name" value="Pentatricopeptide repeat-containing protein At2g17210"/>
    <property type="match status" value="1"/>
</dbReference>
<name>A0ABD3J8B6_EUCGL</name>
<dbReference type="Pfam" id="PF20431">
    <property type="entry name" value="E_motif"/>
    <property type="match status" value="1"/>
</dbReference>
<evidence type="ECO:0000256" key="1">
    <source>
        <dbReference type="ARBA" id="ARBA00022737"/>
    </source>
</evidence>
<keyword evidence="4" id="KW-1185">Reference proteome</keyword>
<gene>
    <name evidence="3" type="ORF">ACJRO7_035085</name>
</gene>
<dbReference type="Pfam" id="PF12854">
    <property type="entry name" value="PPR_1"/>
    <property type="match status" value="1"/>
</dbReference>
<protein>
    <recommendedName>
        <fullName evidence="5">Pentatricopeptide repeat-containing protein</fullName>
    </recommendedName>
</protein>
<accession>A0ABD3J8B6</accession>
<comment type="caution">
    <text evidence="3">The sequence shown here is derived from an EMBL/GenBank/DDBJ whole genome shotgun (WGS) entry which is preliminary data.</text>
</comment>
<evidence type="ECO:0000313" key="4">
    <source>
        <dbReference type="Proteomes" id="UP001634007"/>
    </source>
</evidence>
<dbReference type="PANTHER" id="PTHR47926:SF452">
    <property type="entry name" value="PENTATRICOPEPTIDE REPEAT-CONTAINING PROTEIN"/>
    <property type="match status" value="1"/>
</dbReference>
<feature type="repeat" description="PPR" evidence="2">
    <location>
        <begin position="414"/>
        <end position="448"/>
    </location>
</feature>
<feature type="repeat" description="PPR" evidence="2">
    <location>
        <begin position="313"/>
        <end position="343"/>
    </location>
</feature>
<evidence type="ECO:0000313" key="3">
    <source>
        <dbReference type="EMBL" id="KAL3722823.1"/>
    </source>
</evidence>